<reference evidence="3 4" key="1">
    <citation type="submission" date="2020-08" db="EMBL/GenBank/DDBJ databases">
        <title>Genomic Encyclopedia of Type Strains, Phase IV (KMG-IV): sequencing the most valuable type-strain genomes for metagenomic binning, comparative biology and taxonomic classification.</title>
        <authorList>
            <person name="Goeker M."/>
        </authorList>
    </citation>
    <scope>NUCLEOTIDE SEQUENCE [LARGE SCALE GENOMIC DNA]</scope>
    <source>
        <strain evidence="3 4">DSM 16325</strain>
    </source>
</reference>
<dbReference type="AlphaFoldDB" id="A0A7W8IPN7"/>
<protein>
    <recommendedName>
        <fullName evidence="2">RNA 2',3'-cyclic phosphodiesterase</fullName>
        <shortName evidence="2">RNA 2',3'-CPDase</shortName>
        <ecNumber evidence="2">3.1.4.58</ecNumber>
    </recommendedName>
</protein>
<keyword evidence="3" id="KW-0436">Ligase</keyword>
<evidence type="ECO:0000256" key="2">
    <source>
        <dbReference type="HAMAP-Rule" id="MF_01940"/>
    </source>
</evidence>
<dbReference type="Proteomes" id="UP000520011">
    <property type="component" value="Unassembled WGS sequence"/>
</dbReference>
<dbReference type="PANTHER" id="PTHR35561">
    <property type="entry name" value="RNA 2',3'-CYCLIC PHOSPHODIESTERASE"/>
    <property type="match status" value="1"/>
</dbReference>
<dbReference type="GO" id="GO:0004113">
    <property type="term" value="F:2',3'-cyclic-nucleotide 3'-phosphodiesterase activity"/>
    <property type="evidence" value="ECO:0007669"/>
    <property type="project" value="InterPro"/>
</dbReference>
<feature type="active site" description="Proton acceptor" evidence="2">
    <location>
        <position position="129"/>
    </location>
</feature>
<dbReference type="RefSeq" id="WP_183253182.1">
    <property type="nucleotide sequence ID" value="NZ_JACHEP010000006.1"/>
</dbReference>
<dbReference type="InterPro" id="IPR004175">
    <property type="entry name" value="RNA_CPDase"/>
</dbReference>
<dbReference type="HAMAP" id="MF_01940">
    <property type="entry name" value="RNA_CPDase"/>
    <property type="match status" value="1"/>
</dbReference>
<comment type="similarity">
    <text evidence="2">Belongs to the 2H phosphoesterase superfamily. ThpR family.</text>
</comment>
<dbReference type="EC" id="3.1.4.58" evidence="2"/>
<proteinExistence type="inferred from homology"/>
<keyword evidence="4" id="KW-1185">Reference proteome</keyword>
<gene>
    <name evidence="3" type="ORF">HNQ34_001540</name>
</gene>
<accession>A0A7W8IPN7</accession>
<comment type="caution">
    <text evidence="3">The sequence shown here is derived from an EMBL/GenBank/DDBJ whole genome shotgun (WGS) entry which is preliminary data.</text>
</comment>
<feature type="short sequence motif" description="HXTX 2" evidence="2">
    <location>
        <begin position="129"/>
        <end position="132"/>
    </location>
</feature>
<dbReference type="Gene3D" id="3.90.1140.10">
    <property type="entry name" value="Cyclic phosphodiesterase"/>
    <property type="match status" value="1"/>
</dbReference>
<keyword evidence="1 2" id="KW-0378">Hydrolase</keyword>
<organism evidence="3 4">
    <name type="scientific">Anoxybacteroides tepidamans</name>
    <dbReference type="NCBI Taxonomy" id="265948"/>
    <lineage>
        <taxon>Bacteria</taxon>
        <taxon>Bacillati</taxon>
        <taxon>Bacillota</taxon>
        <taxon>Bacilli</taxon>
        <taxon>Bacillales</taxon>
        <taxon>Anoxybacillaceae</taxon>
        <taxon>Anoxybacteroides</taxon>
    </lineage>
</organism>
<feature type="short sequence motif" description="HXTX 1" evidence="2">
    <location>
        <begin position="43"/>
        <end position="46"/>
    </location>
</feature>
<evidence type="ECO:0000256" key="1">
    <source>
        <dbReference type="ARBA" id="ARBA00022801"/>
    </source>
</evidence>
<dbReference type="Pfam" id="PF13563">
    <property type="entry name" value="2_5_RNA_ligase2"/>
    <property type="match status" value="1"/>
</dbReference>
<evidence type="ECO:0000313" key="3">
    <source>
        <dbReference type="EMBL" id="MBB5324443.1"/>
    </source>
</evidence>
<sequence>MKKTHYFIAVPLADEVKEKLVQWKNEVAPHFPFRTWVHQEDYHITLAFLGEASSSQRQAVCEAMAMIGKNHAPFSLTLEGIRFFGNSSAPRILWQGVKREEALFALQRDVYEACVRIGFRLDVRPFTPHITIARKWEGEKRFRLEEMRNIVEGSFDVHEIVLYQTHLDRVPKYEVIASVSLSK</sequence>
<comment type="catalytic activity">
    <reaction evidence="2">
        <text>a 3'-end 2',3'-cyclophospho-ribonucleotide-RNA + H2O = a 3'-end 2'-phospho-ribonucleotide-RNA + H(+)</text>
        <dbReference type="Rhea" id="RHEA:11828"/>
        <dbReference type="Rhea" id="RHEA-COMP:10464"/>
        <dbReference type="Rhea" id="RHEA-COMP:17353"/>
        <dbReference type="ChEBI" id="CHEBI:15377"/>
        <dbReference type="ChEBI" id="CHEBI:15378"/>
        <dbReference type="ChEBI" id="CHEBI:83064"/>
        <dbReference type="ChEBI" id="CHEBI:173113"/>
        <dbReference type="EC" id="3.1.4.58"/>
    </reaction>
</comment>
<name>A0A7W8IPN7_9BACL</name>
<dbReference type="SUPFAM" id="SSF55144">
    <property type="entry name" value="LigT-like"/>
    <property type="match status" value="1"/>
</dbReference>
<dbReference type="InterPro" id="IPR009097">
    <property type="entry name" value="Cyclic_Pdiesterase"/>
</dbReference>
<dbReference type="EMBL" id="JACHEP010000006">
    <property type="protein sequence ID" value="MBB5324443.1"/>
    <property type="molecule type" value="Genomic_DNA"/>
</dbReference>
<feature type="active site" description="Proton donor" evidence="2">
    <location>
        <position position="43"/>
    </location>
</feature>
<dbReference type="GO" id="GO:0016874">
    <property type="term" value="F:ligase activity"/>
    <property type="evidence" value="ECO:0007669"/>
    <property type="project" value="UniProtKB-KW"/>
</dbReference>
<dbReference type="GO" id="GO:0008664">
    <property type="term" value="F:RNA 2',3'-cyclic 3'-phosphodiesterase activity"/>
    <property type="evidence" value="ECO:0007669"/>
    <property type="project" value="UniProtKB-EC"/>
</dbReference>
<comment type="function">
    <text evidence="2">Hydrolyzes RNA 2',3'-cyclic phosphodiester to an RNA 2'-phosphomonoester.</text>
</comment>
<dbReference type="PANTHER" id="PTHR35561:SF1">
    <property type="entry name" value="RNA 2',3'-CYCLIC PHOSPHODIESTERASE"/>
    <property type="match status" value="1"/>
</dbReference>
<evidence type="ECO:0000313" key="4">
    <source>
        <dbReference type="Proteomes" id="UP000520011"/>
    </source>
</evidence>
<dbReference type="NCBIfam" id="TIGR02258">
    <property type="entry name" value="2_5_ligase"/>
    <property type="match status" value="1"/>
</dbReference>